<dbReference type="InterPro" id="IPR013783">
    <property type="entry name" value="Ig-like_fold"/>
</dbReference>
<protein>
    <submittedName>
        <fullName evidence="2">Ig family protein</fullName>
    </submittedName>
</protein>
<feature type="chain" id="PRO_5024933690" evidence="1">
    <location>
        <begin position="25"/>
        <end position="1142"/>
    </location>
</feature>
<gene>
    <name evidence="2" type="ORF">Thini_3880</name>
</gene>
<dbReference type="EMBL" id="JH651384">
    <property type="protein sequence ID" value="EIJ36380.1"/>
    <property type="molecule type" value="Genomic_DNA"/>
</dbReference>
<evidence type="ECO:0000313" key="2">
    <source>
        <dbReference type="EMBL" id="EIJ36380.1"/>
    </source>
</evidence>
<dbReference type="GO" id="GO:0005509">
    <property type="term" value="F:calcium ion binding"/>
    <property type="evidence" value="ECO:0007669"/>
    <property type="project" value="InterPro"/>
</dbReference>
<dbReference type="Proteomes" id="UP000005317">
    <property type="component" value="Unassembled WGS sequence"/>
</dbReference>
<dbReference type="InterPro" id="IPR012334">
    <property type="entry name" value="Pectin_lyas_fold"/>
</dbReference>
<organism evidence="2 3">
    <name type="scientific">Thiothrix nivea (strain ATCC 35100 / DSM 5205 / JP2)</name>
    <dbReference type="NCBI Taxonomy" id="870187"/>
    <lineage>
        <taxon>Bacteria</taxon>
        <taxon>Pseudomonadati</taxon>
        <taxon>Pseudomonadota</taxon>
        <taxon>Gammaproteobacteria</taxon>
        <taxon>Thiotrichales</taxon>
        <taxon>Thiotrichaceae</taxon>
        <taxon>Thiothrix</taxon>
    </lineage>
</organism>
<name>A0A656HM15_THINJ</name>
<dbReference type="GO" id="GO:0016020">
    <property type="term" value="C:membrane"/>
    <property type="evidence" value="ECO:0007669"/>
    <property type="project" value="InterPro"/>
</dbReference>
<dbReference type="SUPFAM" id="SSF51126">
    <property type="entry name" value="Pectin lyase-like"/>
    <property type="match status" value="1"/>
</dbReference>
<dbReference type="SUPFAM" id="SSF49313">
    <property type="entry name" value="Cadherin-like"/>
    <property type="match status" value="2"/>
</dbReference>
<sequence length="1142" mass="122874" precursor="true">MKWKWLWKQTLLLCGLYAVTPLWAADMLTQEQKVAAILPVIFELLLTEEGTGGGQVNHPPVIGGSPSTQVKINTPYTFTPVVTDADGDGLTFSIANRPSWAVFNSATGTLSGTPNVLGATGNITITVSDGKGGTGRLDFAIEIVPPIPLMRDTDLDGKIDVIDTDDDNDNVSDNEDYRPLDSTISVAPVYSGVVNSSAQTYVRQDNLTTNYSGKSFIQLRSINGSYATAGLLYFTIPATLDGKRVDRITEAKLTVQSDTEKNSVNVYATTDAAFPDAASATWSNTMHLFGSTLYGNIPLTAGAVGSAVLSQPISAGDIRFMLDETGNDARNDLFKGSAYNYLDLKFKEVDPEIVNLTQVADSRATQSGGQLVYQVSLTQAPTDNVYVPVMLGSTATATLTTSEVLTFTPDNWSTAQTVVIAGKDDLTNLGSKDNQLLVYPLHSNDSYYNGNNPVDHDFTVYAVLTDENAAAGSSGAAKSGQAFRASAGYSNPNKTASFALVGAPVGMSINEKTGVISWQPDISEVGSYDFSITARENGTLVYNKLVNLPVEQLAANPTDGFYVVPNGTPADANAAQGSIANPYTSIETALAAAALNPVKRKVYVRGGRYPETAVTVDNVRGQEGNEITLTRLPGERVKFEFSGLSAFAIGGDADYVVFDGFEVDGKSINDHWDMLANHWWDPLGDRTIGGGQAFNVDGQHITIKNNVIHDTYQKGVNIYKGRYVNVQGNVVYNIGHSSLSGGHGIMRKWERNFSVNPTADNPASAVIGPDVYSDTYPYRFDITGNLLLAVEQRIYSRVFNKGYANLTIDEGKPMAFDETQDTDPKSRVSNNLVLYGGIDHIRLKQNPNMEVYNNSVLPDLTRTDIALDGITDKTKLKNLKFYGNLVASNDMAIDVGDSFGTVDGDELPIAQRQYANYIAGGGTFNAGLGAGITDKGGTDASPLFADVANNDFRSVVVDSGGAPTGVGETYLTHLMTLANEYGIELKPGGWVHDHLANADTLVANIPADVFDRSAYYIGPSSVEEGHQALFIKFVDTDGKWLYTKREEEGVAWGALANPDLANDSIYNLDAVDIQKCDVCTGAYVFQLVLPHEWFDAHGNAGNTAFSITNSDGTTSQVIYLDPTNADHQIIMDYSAEGKVRSY</sequence>
<dbReference type="Gene3D" id="2.160.20.10">
    <property type="entry name" value="Single-stranded right-handed beta-helix, Pectin lyase-like"/>
    <property type="match status" value="1"/>
</dbReference>
<reference evidence="3" key="1">
    <citation type="journal article" date="2011" name="Stand. Genomic Sci.">
        <title>Genome sequence of the filamentous, gliding Thiothrix nivea neotype strain (JP2(T)).</title>
        <authorList>
            <person name="Lapidus A."/>
            <person name="Nolan M."/>
            <person name="Lucas S."/>
            <person name="Glavina Del Rio T."/>
            <person name="Tice H."/>
            <person name="Cheng J.F."/>
            <person name="Tapia R."/>
            <person name="Han C."/>
            <person name="Goodwin L."/>
            <person name="Pitluck S."/>
            <person name="Liolios K."/>
            <person name="Pagani I."/>
            <person name="Ivanova N."/>
            <person name="Huntemann M."/>
            <person name="Mavromatis K."/>
            <person name="Mikhailova N."/>
            <person name="Pati A."/>
            <person name="Chen A."/>
            <person name="Palaniappan K."/>
            <person name="Land M."/>
            <person name="Brambilla E.M."/>
            <person name="Rohde M."/>
            <person name="Abt B."/>
            <person name="Verbarg S."/>
            <person name="Goker M."/>
            <person name="Bristow J."/>
            <person name="Eisen J.A."/>
            <person name="Markowitz V."/>
            <person name="Hugenholtz P."/>
            <person name="Kyrpides N.C."/>
            <person name="Klenk H.P."/>
            <person name="Woyke T."/>
        </authorList>
    </citation>
    <scope>NUCLEOTIDE SEQUENCE [LARGE SCALE GENOMIC DNA]</scope>
    <source>
        <strain evidence="3">ATCC 35100 / DSM 5205 / JP2</strain>
    </source>
</reference>
<keyword evidence="1" id="KW-0732">Signal</keyword>
<accession>A0A656HM15</accession>
<dbReference type="Pfam" id="PF05345">
    <property type="entry name" value="He_PIG"/>
    <property type="match status" value="2"/>
</dbReference>
<proteinExistence type="predicted"/>
<evidence type="ECO:0000256" key="1">
    <source>
        <dbReference type="SAM" id="SignalP"/>
    </source>
</evidence>
<dbReference type="InterPro" id="IPR015919">
    <property type="entry name" value="Cadherin-like_sf"/>
</dbReference>
<dbReference type="Gene3D" id="2.60.40.10">
    <property type="entry name" value="Immunoglobulins"/>
    <property type="match status" value="2"/>
</dbReference>
<dbReference type="AlphaFoldDB" id="A0A656HM15"/>
<dbReference type="InterPro" id="IPR011050">
    <property type="entry name" value="Pectin_lyase_fold/virulence"/>
</dbReference>
<keyword evidence="3" id="KW-1185">Reference proteome</keyword>
<dbReference type="RefSeq" id="WP_002710254.1">
    <property type="nucleotide sequence ID" value="NZ_JH651384.1"/>
</dbReference>
<feature type="signal peptide" evidence="1">
    <location>
        <begin position="1"/>
        <end position="24"/>
    </location>
</feature>
<evidence type="ECO:0000313" key="3">
    <source>
        <dbReference type="Proteomes" id="UP000005317"/>
    </source>
</evidence>